<dbReference type="SUPFAM" id="SSF48726">
    <property type="entry name" value="Immunoglobulin"/>
    <property type="match status" value="3"/>
</dbReference>
<dbReference type="GO" id="GO:0006260">
    <property type="term" value="P:DNA replication"/>
    <property type="evidence" value="ECO:0007669"/>
    <property type="project" value="UniProtKB-KW"/>
</dbReference>
<sequence length="513" mass="54125">MGAGERVQAPPRVVATAARGRQSQEPGKEAGWQQGQQLEPGCWSSVCGVSPAPPPPHQSSSQKALCPGPRNSPQLSRNLGTAFQSPSSALLIVLLAPISLPAPPLWCCLPGAVVGDQNITARIGKPLVLNCKGAPKKPPQQLEWKLNTGRTEAWKVLSPQGGPWDSVARVLPNGSLLLPAVGIQDEGTFRCQAMSRNGKETKSNYRVRVYQIPGKPEIVDPASELMAGVPNKVGTCVSKGGYPAGTLSWHLDGKTLIPDGKGVSVKEETKRHPETGLFTLRSELMVTPARGGAPHPTFSCSFSPGLPRRRALHTAPVHLRVWGEHRTGEGPNLGEHLSEEPVPQEEVLLVVEPDGGAVAPGGTVTLTCEAPAKPPPQIHWIKDGMPLPLPTSSVLLLPEVGPEDQGTYSCVATHPSHGPQESHAVSVSIIETGEEGPTAGSVEGPELGTLALALGILGGLGTAALLIGVIVWQRRQRRGEERKVPENQEEEEERTELNQPEGPEAAESSAGGP</sequence>
<dbReference type="PROSITE" id="PS50835">
    <property type="entry name" value="IG_LIKE"/>
    <property type="match status" value="3"/>
</dbReference>
<evidence type="ECO:0000256" key="3">
    <source>
        <dbReference type="ARBA" id="ARBA00004251"/>
    </source>
</evidence>
<dbReference type="InterPro" id="IPR036179">
    <property type="entry name" value="Ig-like_dom_sf"/>
</dbReference>
<dbReference type="GO" id="GO:0006909">
    <property type="term" value="P:phagocytosis"/>
    <property type="evidence" value="ECO:0007669"/>
    <property type="project" value="UniProtKB-KW"/>
</dbReference>
<dbReference type="InterPro" id="IPR013162">
    <property type="entry name" value="CD80_C2-set"/>
</dbReference>
<keyword evidence="20 32" id="KW-0472">Membrane</keyword>
<keyword evidence="8" id="KW-0597">Phosphoprotein</keyword>
<dbReference type="GO" id="GO:0001891">
    <property type="term" value="C:phagocytic cup"/>
    <property type="evidence" value="ECO:0007669"/>
    <property type="project" value="UniProtKB-SubCell"/>
</dbReference>
<comment type="subcellular location">
    <subcellularLocation>
        <location evidence="3">Cell membrane</location>
        <topology evidence="3">Single-pass type I membrane protein</topology>
    </subcellularLocation>
    <subcellularLocation>
        <location evidence="2">Cell projection</location>
        <location evidence="2">Phagocytic cup</location>
    </subcellularLocation>
    <subcellularLocation>
        <location evidence="4">Early endosome</location>
    </subcellularLocation>
    <subcellularLocation>
        <location evidence="1">Nucleus</location>
    </subcellularLocation>
    <subcellularLocation>
        <location evidence="5">Secreted</location>
    </subcellularLocation>
</comment>
<dbReference type="GO" id="GO:0044548">
    <property type="term" value="F:S100 protein binding"/>
    <property type="evidence" value="ECO:0007669"/>
    <property type="project" value="UniProtKB-ARBA"/>
</dbReference>
<dbReference type="Proteomes" id="UP000252040">
    <property type="component" value="Unplaced"/>
</dbReference>
<feature type="domain" description="Ig-like" evidence="33">
    <location>
        <begin position="110"/>
        <end position="208"/>
    </location>
</feature>
<feature type="domain" description="Ig-like" evidence="33">
    <location>
        <begin position="343"/>
        <end position="426"/>
    </location>
</feature>
<keyword evidence="9 32" id="KW-0812">Transmembrane</keyword>
<evidence type="ECO:0000256" key="28">
    <source>
        <dbReference type="ARBA" id="ARBA00023319"/>
    </source>
</evidence>
<evidence type="ECO:0000313" key="35">
    <source>
        <dbReference type="RefSeq" id="XP_024594285.1"/>
    </source>
</evidence>
<dbReference type="GO" id="GO:0005055">
    <property type="term" value="F:laminin receptor activity"/>
    <property type="evidence" value="ECO:0007669"/>
    <property type="project" value="TreeGrafter"/>
</dbReference>
<keyword evidence="12" id="KW-0677">Repeat</keyword>
<dbReference type="GO" id="GO:1900744">
    <property type="term" value="P:regulation of p38MAPK cascade"/>
    <property type="evidence" value="ECO:0007669"/>
    <property type="project" value="UniProtKB-ARBA"/>
</dbReference>
<keyword evidence="24" id="KW-0395">Inflammatory response</keyword>
<evidence type="ECO:0000256" key="4">
    <source>
        <dbReference type="ARBA" id="ARBA00004412"/>
    </source>
</evidence>
<evidence type="ECO:0000256" key="32">
    <source>
        <dbReference type="SAM" id="Phobius"/>
    </source>
</evidence>
<evidence type="ECO:0000256" key="24">
    <source>
        <dbReference type="ARBA" id="ARBA00023198"/>
    </source>
</evidence>
<evidence type="ECO:0000256" key="10">
    <source>
        <dbReference type="ARBA" id="ARBA00022705"/>
    </source>
</evidence>
<dbReference type="Pfam" id="PF13895">
    <property type="entry name" value="Ig_2"/>
    <property type="match status" value="1"/>
</dbReference>
<reference evidence="35" key="1">
    <citation type="submission" date="2025-08" db="UniProtKB">
        <authorList>
            <consortium name="RefSeq"/>
        </authorList>
    </citation>
    <scope>IDENTIFICATION</scope>
    <source>
        <tissue evidence="35">Meat</tissue>
    </source>
</reference>
<dbReference type="AlphaFoldDB" id="A0A341AUV7"/>
<evidence type="ECO:0000256" key="18">
    <source>
        <dbReference type="ARBA" id="ARBA00022989"/>
    </source>
</evidence>
<dbReference type="PANTHER" id="PTHR11973">
    <property type="entry name" value="CELL SURFACE GLYCOPROTEIN MUC18-RELATED"/>
    <property type="match status" value="1"/>
</dbReference>
<evidence type="ECO:0000256" key="19">
    <source>
        <dbReference type="ARBA" id="ARBA00023125"/>
    </source>
</evidence>
<dbReference type="Pfam" id="PF00047">
    <property type="entry name" value="ig"/>
    <property type="match status" value="1"/>
</dbReference>
<dbReference type="GO" id="GO:0009890">
    <property type="term" value="P:negative regulation of biosynthetic process"/>
    <property type="evidence" value="ECO:0007669"/>
    <property type="project" value="UniProtKB-ARBA"/>
</dbReference>
<dbReference type="GO" id="GO:0007166">
    <property type="term" value="P:cell surface receptor signaling pathway"/>
    <property type="evidence" value="ECO:0007669"/>
    <property type="project" value="UniProtKB-ARBA"/>
</dbReference>
<keyword evidence="19" id="KW-0238">DNA-binding</keyword>
<dbReference type="GO" id="GO:0030335">
    <property type="term" value="P:positive regulation of cell migration"/>
    <property type="evidence" value="ECO:0007669"/>
    <property type="project" value="UniProtKB-ARBA"/>
</dbReference>
<keyword evidence="26" id="KW-0539">Nucleus</keyword>
<dbReference type="GO" id="GO:0005576">
    <property type="term" value="C:extracellular region"/>
    <property type="evidence" value="ECO:0007669"/>
    <property type="project" value="UniProtKB-SubCell"/>
</dbReference>
<dbReference type="GO" id="GO:0071333">
    <property type="term" value="P:cellular response to glucose stimulus"/>
    <property type="evidence" value="ECO:0007669"/>
    <property type="project" value="UniProtKB-ARBA"/>
</dbReference>
<evidence type="ECO:0000256" key="2">
    <source>
        <dbReference type="ARBA" id="ARBA00004231"/>
    </source>
</evidence>
<keyword evidence="27" id="KW-0966">Cell projection</keyword>
<dbReference type="RefSeq" id="XP_024594285.1">
    <property type="nucleotide sequence ID" value="XM_024738517.1"/>
</dbReference>
<evidence type="ECO:0000313" key="34">
    <source>
        <dbReference type="Proteomes" id="UP000252040"/>
    </source>
</evidence>
<keyword evidence="10" id="KW-0235">DNA replication</keyword>
<feature type="compositionally biased region" description="Polar residues" evidence="31">
    <location>
        <begin position="71"/>
        <end position="80"/>
    </location>
</feature>
<dbReference type="GO" id="GO:0006281">
    <property type="term" value="P:DNA repair"/>
    <property type="evidence" value="ECO:0007669"/>
    <property type="project" value="UniProtKB-KW"/>
</dbReference>
<dbReference type="GO" id="GO:0005634">
    <property type="term" value="C:nucleus"/>
    <property type="evidence" value="ECO:0007669"/>
    <property type="project" value="UniProtKB-SubCell"/>
</dbReference>
<dbReference type="FunFam" id="2.60.40.10:FF:000969">
    <property type="entry name" value="Advanced glycosylation end product-specific receptor"/>
    <property type="match status" value="1"/>
</dbReference>
<evidence type="ECO:0000256" key="27">
    <source>
        <dbReference type="ARBA" id="ARBA00023273"/>
    </source>
</evidence>
<evidence type="ECO:0000259" key="33">
    <source>
        <dbReference type="PROSITE" id="PS50835"/>
    </source>
</evidence>
<evidence type="ECO:0000256" key="22">
    <source>
        <dbReference type="ARBA" id="ARBA00023170"/>
    </source>
</evidence>
<dbReference type="GO" id="GO:0031175">
    <property type="term" value="P:neuron projection development"/>
    <property type="evidence" value="ECO:0007669"/>
    <property type="project" value="UniProtKB-ARBA"/>
</dbReference>
<feature type="region of interest" description="Disordered" evidence="31">
    <location>
        <begin position="1"/>
        <end position="80"/>
    </location>
</feature>
<keyword evidence="34" id="KW-1185">Reference proteome</keyword>
<evidence type="ECO:0000256" key="13">
    <source>
        <dbReference type="ARBA" id="ARBA00022753"/>
    </source>
</evidence>
<evidence type="ECO:0000256" key="26">
    <source>
        <dbReference type="ARBA" id="ARBA00023242"/>
    </source>
</evidence>
<dbReference type="PANTHER" id="PTHR11973:SF20">
    <property type="entry name" value="ADVANCED GLYCOSYLATION END PRODUCT-SPECIFIC RECEPTOR"/>
    <property type="match status" value="1"/>
</dbReference>
<dbReference type="GO" id="GO:0003723">
    <property type="term" value="F:RNA binding"/>
    <property type="evidence" value="ECO:0007669"/>
    <property type="project" value="UniProtKB-KW"/>
</dbReference>
<keyword evidence="23" id="KW-0325">Glycoprotein</keyword>
<keyword evidence="13" id="KW-0967">Endosome</keyword>
<dbReference type="SMART" id="SM00408">
    <property type="entry name" value="IGc2"/>
    <property type="match status" value="2"/>
</dbReference>
<keyword evidence="7" id="KW-0964">Secreted</keyword>
<dbReference type="GeneID" id="112395381"/>
<dbReference type="GO" id="GO:0051054">
    <property type="term" value="P:positive regulation of DNA metabolic process"/>
    <property type="evidence" value="ECO:0007669"/>
    <property type="project" value="UniProtKB-ARBA"/>
</dbReference>
<evidence type="ECO:0000256" key="30">
    <source>
        <dbReference type="ARBA" id="ARBA00076420"/>
    </source>
</evidence>
<evidence type="ECO:0000256" key="23">
    <source>
        <dbReference type="ARBA" id="ARBA00023180"/>
    </source>
</evidence>
<proteinExistence type="predicted"/>
<dbReference type="GO" id="GO:0030155">
    <property type="term" value="P:regulation of cell adhesion"/>
    <property type="evidence" value="ECO:0007669"/>
    <property type="project" value="UniProtKB-ARBA"/>
</dbReference>
<keyword evidence="25" id="KW-0234">DNA repair</keyword>
<evidence type="ECO:0000256" key="8">
    <source>
        <dbReference type="ARBA" id="ARBA00022553"/>
    </source>
</evidence>
<keyword evidence="14" id="KW-0227">DNA damage</keyword>
<feature type="region of interest" description="Disordered" evidence="31">
    <location>
        <begin position="476"/>
        <end position="513"/>
    </location>
</feature>
<dbReference type="FunCoup" id="A0A341AUV7">
    <property type="interactions" value="58"/>
</dbReference>
<feature type="domain" description="Ig-like" evidence="33">
    <location>
        <begin position="216"/>
        <end position="313"/>
    </location>
</feature>
<evidence type="ECO:0000256" key="31">
    <source>
        <dbReference type="SAM" id="MobiDB-lite"/>
    </source>
</evidence>
<evidence type="ECO:0000256" key="7">
    <source>
        <dbReference type="ARBA" id="ARBA00022525"/>
    </source>
</evidence>
<dbReference type="GO" id="GO:0045597">
    <property type="term" value="P:positive regulation of cell differentiation"/>
    <property type="evidence" value="ECO:0007669"/>
    <property type="project" value="UniProtKB-ARBA"/>
</dbReference>
<keyword evidence="15" id="KW-0832">Ubl conjugation</keyword>
<dbReference type="CDD" id="cd00096">
    <property type="entry name" value="Ig"/>
    <property type="match status" value="1"/>
</dbReference>
<dbReference type="InterPro" id="IPR007110">
    <property type="entry name" value="Ig-like_dom"/>
</dbReference>
<dbReference type="Pfam" id="PF08205">
    <property type="entry name" value="C2-set_2"/>
    <property type="match status" value="1"/>
</dbReference>
<dbReference type="GO" id="GO:0014002">
    <property type="term" value="P:astrocyte development"/>
    <property type="evidence" value="ECO:0007669"/>
    <property type="project" value="UniProtKB-ARBA"/>
</dbReference>
<dbReference type="InterPro" id="IPR003006">
    <property type="entry name" value="Ig/MHC_CS"/>
</dbReference>
<evidence type="ECO:0000256" key="16">
    <source>
        <dbReference type="ARBA" id="ARBA00022884"/>
    </source>
</evidence>
<dbReference type="GO" id="GO:0008284">
    <property type="term" value="P:positive regulation of cell population proliferation"/>
    <property type="evidence" value="ECO:0007669"/>
    <property type="project" value="UniProtKB-ARBA"/>
</dbReference>
<dbReference type="STRING" id="1706337.A0A341AUV7"/>
<accession>A0A341AUV7</accession>
<dbReference type="KEGG" id="nasi:112395381"/>
<organism evidence="34 35">
    <name type="scientific">Neophocaena asiaeorientalis asiaeorientalis</name>
    <name type="common">Yangtze finless porpoise</name>
    <name type="synonym">Neophocaena phocaenoides subsp. asiaeorientalis</name>
    <dbReference type="NCBI Taxonomy" id="1706337"/>
    <lineage>
        <taxon>Eukaryota</taxon>
        <taxon>Metazoa</taxon>
        <taxon>Chordata</taxon>
        <taxon>Craniata</taxon>
        <taxon>Vertebrata</taxon>
        <taxon>Euteleostomi</taxon>
        <taxon>Mammalia</taxon>
        <taxon>Eutheria</taxon>
        <taxon>Laurasiatheria</taxon>
        <taxon>Artiodactyla</taxon>
        <taxon>Whippomorpha</taxon>
        <taxon>Cetacea</taxon>
        <taxon>Odontoceti</taxon>
        <taxon>Phocoenidae</taxon>
        <taxon>Neophocaena</taxon>
    </lineage>
</organism>
<keyword evidence="28" id="KW-0393">Immunoglobulin domain</keyword>
<dbReference type="InterPro" id="IPR051116">
    <property type="entry name" value="Surface_Rcpt/Adhesion_Mol"/>
</dbReference>
<evidence type="ECO:0000256" key="9">
    <source>
        <dbReference type="ARBA" id="ARBA00022692"/>
    </source>
</evidence>
<protein>
    <recommendedName>
        <fullName evidence="29">Advanced glycosylation end product-specific receptor</fullName>
    </recommendedName>
    <alternativeName>
        <fullName evidence="30">Receptor for advanced glycosylation end products</fullName>
    </alternativeName>
</protein>
<evidence type="ECO:0000256" key="1">
    <source>
        <dbReference type="ARBA" id="ARBA00004123"/>
    </source>
</evidence>
<dbReference type="GO" id="GO:0050727">
    <property type="term" value="P:regulation of inflammatory response"/>
    <property type="evidence" value="ECO:0007669"/>
    <property type="project" value="TreeGrafter"/>
</dbReference>
<dbReference type="InterPro" id="IPR003599">
    <property type="entry name" value="Ig_sub"/>
</dbReference>
<dbReference type="InterPro" id="IPR013151">
    <property type="entry name" value="Immunoglobulin_dom"/>
</dbReference>
<keyword evidence="21" id="KW-1015">Disulfide bond</keyword>
<dbReference type="GO" id="GO:0003677">
    <property type="term" value="F:DNA binding"/>
    <property type="evidence" value="ECO:0007669"/>
    <property type="project" value="UniProtKB-KW"/>
</dbReference>
<dbReference type="InParanoid" id="A0A341AUV7"/>
<evidence type="ECO:0000256" key="29">
    <source>
        <dbReference type="ARBA" id="ARBA00068291"/>
    </source>
</evidence>
<dbReference type="GO" id="GO:0001774">
    <property type="term" value="P:microglial cell activation"/>
    <property type="evidence" value="ECO:0007669"/>
    <property type="project" value="UniProtKB-ARBA"/>
</dbReference>
<dbReference type="FunFam" id="2.60.40.10:FF:000649">
    <property type="entry name" value="Advanced glycosylation end product-specific receptor"/>
    <property type="match status" value="1"/>
</dbReference>
<keyword evidence="11" id="KW-0732">Signal</keyword>
<evidence type="ECO:0000256" key="21">
    <source>
        <dbReference type="ARBA" id="ARBA00023157"/>
    </source>
</evidence>
<dbReference type="GO" id="GO:0051241">
    <property type="term" value="P:negative regulation of multicellular organismal process"/>
    <property type="evidence" value="ECO:0007669"/>
    <property type="project" value="UniProtKB-ARBA"/>
</dbReference>
<evidence type="ECO:0000256" key="11">
    <source>
        <dbReference type="ARBA" id="ARBA00022729"/>
    </source>
</evidence>
<dbReference type="CTD" id="177"/>
<evidence type="ECO:0000256" key="20">
    <source>
        <dbReference type="ARBA" id="ARBA00023136"/>
    </source>
</evidence>
<dbReference type="SMART" id="SM00409">
    <property type="entry name" value="IG"/>
    <property type="match status" value="2"/>
</dbReference>
<dbReference type="GO" id="GO:0001819">
    <property type="term" value="P:positive regulation of cytokine production"/>
    <property type="evidence" value="ECO:0007669"/>
    <property type="project" value="UniProtKB-ARBA"/>
</dbReference>
<keyword evidence="16" id="KW-0694">RNA-binding</keyword>
<keyword evidence="18 32" id="KW-1133">Transmembrane helix</keyword>
<evidence type="ECO:0000256" key="17">
    <source>
        <dbReference type="ARBA" id="ARBA00022907"/>
    </source>
</evidence>
<dbReference type="PROSITE" id="PS00290">
    <property type="entry name" value="IG_MHC"/>
    <property type="match status" value="1"/>
</dbReference>
<evidence type="ECO:0000256" key="5">
    <source>
        <dbReference type="ARBA" id="ARBA00004613"/>
    </source>
</evidence>
<feature type="transmembrane region" description="Helical" evidence="32">
    <location>
        <begin position="450"/>
        <end position="472"/>
    </location>
</feature>
<evidence type="ECO:0000256" key="12">
    <source>
        <dbReference type="ARBA" id="ARBA00022737"/>
    </source>
</evidence>
<dbReference type="GO" id="GO:1900272">
    <property type="term" value="P:negative regulation of long-term synaptic potentiation"/>
    <property type="evidence" value="ECO:0007669"/>
    <property type="project" value="UniProtKB-ARBA"/>
</dbReference>
<dbReference type="GO" id="GO:0009986">
    <property type="term" value="C:cell surface"/>
    <property type="evidence" value="ECO:0007669"/>
    <property type="project" value="UniProtKB-ARBA"/>
</dbReference>
<dbReference type="Gene3D" id="2.60.40.10">
    <property type="entry name" value="Immunoglobulins"/>
    <property type="match status" value="3"/>
</dbReference>
<keyword evidence="17" id="KW-0581">Phagocytosis</keyword>
<name>A0A341AUV7_NEOAA</name>
<dbReference type="InterPro" id="IPR013783">
    <property type="entry name" value="Ig-like_fold"/>
</dbReference>
<dbReference type="GO" id="GO:0038023">
    <property type="term" value="F:signaling receptor activity"/>
    <property type="evidence" value="ECO:0007669"/>
    <property type="project" value="TreeGrafter"/>
</dbReference>
<dbReference type="GO" id="GO:0005769">
    <property type="term" value="C:early endosome"/>
    <property type="evidence" value="ECO:0007669"/>
    <property type="project" value="UniProtKB-SubCell"/>
</dbReference>
<evidence type="ECO:0000256" key="15">
    <source>
        <dbReference type="ARBA" id="ARBA00022843"/>
    </source>
</evidence>
<gene>
    <name evidence="35" type="primary">AGER</name>
</gene>
<dbReference type="InterPro" id="IPR003598">
    <property type="entry name" value="Ig_sub2"/>
</dbReference>
<evidence type="ECO:0000256" key="25">
    <source>
        <dbReference type="ARBA" id="ARBA00023204"/>
    </source>
</evidence>
<evidence type="ECO:0000256" key="14">
    <source>
        <dbReference type="ARBA" id="ARBA00022763"/>
    </source>
</evidence>
<evidence type="ECO:0000256" key="6">
    <source>
        <dbReference type="ARBA" id="ARBA00022475"/>
    </source>
</evidence>
<keyword evidence="22 35" id="KW-0675">Receptor</keyword>
<keyword evidence="6" id="KW-1003">Cell membrane</keyword>